<gene>
    <name evidence="2" type="ORF">LCGC14_2489630</name>
</gene>
<name>A0A0F9BT28_9ZZZZ</name>
<reference evidence="2" key="1">
    <citation type="journal article" date="2015" name="Nature">
        <title>Complex archaea that bridge the gap between prokaryotes and eukaryotes.</title>
        <authorList>
            <person name="Spang A."/>
            <person name="Saw J.H."/>
            <person name="Jorgensen S.L."/>
            <person name="Zaremba-Niedzwiedzka K."/>
            <person name="Martijn J."/>
            <person name="Lind A.E."/>
            <person name="van Eijk R."/>
            <person name="Schleper C."/>
            <person name="Guy L."/>
            <person name="Ettema T.J."/>
        </authorList>
    </citation>
    <scope>NUCLEOTIDE SEQUENCE</scope>
</reference>
<comment type="caution">
    <text evidence="2">The sequence shown here is derived from an EMBL/GenBank/DDBJ whole genome shotgun (WGS) entry which is preliminary data.</text>
</comment>
<evidence type="ECO:0000313" key="2">
    <source>
        <dbReference type="EMBL" id="KKL17032.1"/>
    </source>
</evidence>
<protein>
    <submittedName>
        <fullName evidence="2">Uncharacterized protein</fullName>
    </submittedName>
</protein>
<accession>A0A0F9BT28</accession>
<evidence type="ECO:0000256" key="1">
    <source>
        <dbReference type="SAM" id="MobiDB-lite"/>
    </source>
</evidence>
<dbReference type="EMBL" id="LAZR01039428">
    <property type="protein sequence ID" value="KKL17032.1"/>
    <property type="molecule type" value="Genomic_DNA"/>
</dbReference>
<feature type="region of interest" description="Disordered" evidence="1">
    <location>
        <begin position="122"/>
        <end position="149"/>
    </location>
</feature>
<dbReference type="AlphaFoldDB" id="A0A0F9BT28"/>
<sequence length="322" mass="35550">LLEKLLGWTGCVWRPEDDGSIHIFVPKQDTSTIWVTATAYSLLDLRIPVTANGYVYVCTTAGTSGGTEPTWKTGIGDTIVDGTVVWTVAYDFEYELTADEKTRHTFYDKAYNRRLVMPSHITVESRSTDSPSYSGTAQTGDHSSRPTNLQKQKFTPMRLASNAQATNIATVLIAKLVRDAETGSAKVPLNAGQEVHDFVNFIDDREGVSRNGVVREVVKTCKADDVGGDTFHMQVRFGLVASEAVLGIHPTSTAPVNLEMNFLLLVQELELVQERINTLWGNYNALFGNQDIIIARLEQMKEYILTAELHAYSTLTIPSEAA</sequence>
<organism evidence="2">
    <name type="scientific">marine sediment metagenome</name>
    <dbReference type="NCBI Taxonomy" id="412755"/>
    <lineage>
        <taxon>unclassified sequences</taxon>
        <taxon>metagenomes</taxon>
        <taxon>ecological metagenomes</taxon>
    </lineage>
</organism>
<feature type="non-terminal residue" evidence="2">
    <location>
        <position position="1"/>
    </location>
</feature>
<proteinExistence type="predicted"/>